<protein>
    <recommendedName>
        <fullName evidence="1">Rhamnogalacturonase A/B/Epimerase-like pectate lyase domain-containing protein</fullName>
    </recommendedName>
</protein>
<sequence>MKKTILILALFFFAACKKDNIILAPQPETPSTIQTVTTSLATAATPAGACNVKDQGAKGDGITDDTKAIRNALLYARAHGMANIYLPDGSYMIGETGNGGGIIKLVDGVGMIGNGPATCHIKLTGSRYNPNSIFYQDYAGTPSIANITIQGIDFNGNLALQKFDAAYQFCHALSINNGKNIEVKNCKFQSFRGDGLLFGDCFETKLNLHLVSNVSVHDSEFFNIYREGTMFCAVNGAFFYNNNVHGDGYLVGGVDIERHSVNETVLNVSVYNNIFNFADGYGPVERGGLKVRYRRAVTMGFFYSGYTNGVADSLSGHHKIYNNKIYQGQIDCWGMLNISISGNCFTNTYENITGTQFLTAPAINIADPSNTKGLIKVSVDNNVIKSAMGNGIMFNNYTQTQANTNVISGTPADAIAILNTSGYFYGNNITDAGSVLKPAAGILVSGNSSGLEITTNQTANTTAGKLRTMDYVVKIVSANNGKVAPKITNNKGHNMLTGIVSVYWLQATLAQLLNNIAS</sequence>
<dbReference type="SMART" id="SM00710">
    <property type="entry name" value="PbH1"/>
    <property type="match status" value="7"/>
</dbReference>
<proteinExistence type="predicted"/>
<dbReference type="SUPFAM" id="SSF51126">
    <property type="entry name" value="Pectin lyase-like"/>
    <property type="match status" value="1"/>
</dbReference>
<dbReference type="Gene3D" id="2.160.20.10">
    <property type="entry name" value="Single-stranded right-handed beta-helix, Pectin lyase-like"/>
    <property type="match status" value="1"/>
</dbReference>
<evidence type="ECO:0000259" key="1">
    <source>
        <dbReference type="Pfam" id="PF12708"/>
    </source>
</evidence>
<dbReference type="InterPro" id="IPR024535">
    <property type="entry name" value="RHGA/B-epi-like_pectate_lyase"/>
</dbReference>
<accession>A0A5B8W5Z1</accession>
<dbReference type="EMBL" id="CP042437">
    <property type="protein sequence ID" value="QEC79470.1"/>
    <property type="molecule type" value="Genomic_DNA"/>
</dbReference>
<dbReference type="OrthoDB" id="241638at2"/>
<dbReference type="InterPro" id="IPR006626">
    <property type="entry name" value="PbH1"/>
</dbReference>
<evidence type="ECO:0000313" key="2">
    <source>
        <dbReference type="EMBL" id="QEC79470.1"/>
    </source>
</evidence>
<organism evidence="2 3">
    <name type="scientific">Mucilaginibacter ginsenosidivorax</name>
    <dbReference type="NCBI Taxonomy" id="862126"/>
    <lineage>
        <taxon>Bacteria</taxon>
        <taxon>Pseudomonadati</taxon>
        <taxon>Bacteroidota</taxon>
        <taxon>Sphingobacteriia</taxon>
        <taxon>Sphingobacteriales</taxon>
        <taxon>Sphingobacteriaceae</taxon>
        <taxon>Mucilaginibacter</taxon>
    </lineage>
</organism>
<reference evidence="2 3" key="1">
    <citation type="journal article" date="2013" name="J. Microbiol.">
        <title>Mucilaginibacter ginsenosidivorax sp. nov., with ginsenoside converting activity isolated from sediment.</title>
        <authorList>
            <person name="Kim J.K."/>
            <person name="Choi T.E."/>
            <person name="Liu Q.M."/>
            <person name="Park H.Y."/>
            <person name="Yi T.H."/>
            <person name="Yoon M.H."/>
            <person name="Kim S.C."/>
            <person name="Im W.T."/>
        </authorList>
    </citation>
    <scope>NUCLEOTIDE SEQUENCE [LARGE SCALE GENOMIC DNA]</scope>
    <source>
        <strain evidence="2 3">KHI28</strain>
    </source>
</reference>
<feature type="domain" description="Rhamnogalacturonase A/B/Epimerase-like pectate lyase" evidence="1">
    <location>
        <begin position="50"/>
        <end position="223"/>
    </location>
</feature>
<dbReference type="PROSITE" id="PS51257">
    <property type="entry name" value="PROKAR_LIPOPROTEIN"/>
    <property type="match status" value="1"/>
</dbReference>
<dbReference type="Pfam" id="PF12708">
    <property type="entry name" value="Pect-lyase_RHGA_epim"/>
    <property type="match status" value="1"/>
</dbReference>
<evidence type="ECO:0000313" key="3">
    <source>
        <dbReference type="Proteomes" id="UP000321362"/>
    </source>
</evidence>
<dbReference type="Proteomes" id="UP000321362">
    <property type="component" value="Chromosome"/>
</dbReference>
<dbReference type="AlphaFoldDB" id="A0A5B8W5Z1"/>
<dbReference type="InterPro" id="IPR011050">
    <property type="entry name" value="Pectin_lyase_fold/virulence"/>
</dbReference>
<dbReference type="KEGG" id="mgk:FSB76_27265"/>
<dbReference type="InterPro" id="IPR012334">
    <property type="entry name" value="Pectin_lyas_fold"/>
</dbReference>
<keyword evidence="3" id="KW-1185">Reference proteome</keyword>
<gene>
    <name evidence="2" type="ORF">FSB76_27265</name>
</gene>
<name>A0A5B8W5Z1_9SPHI</name>
<dbReference type="RefSeq" id="WP_147059097.1">
    <property type="nucleotide sequence ID" value="NZ_CP042437.1"/>
</dbReference>